<evidence type="ECO:0000313" key="2">
    <source>
        <dbReference type="Proteomes" id="UP001566331"/>
    </source>
</evidence>
<name>A0ABV4HXW1_9GAMM</name>
<dbReference type="Proteomes" id="UP001566331">
    <property type="component" value="Unassembled WGS sequence"/>
</dbReference>
<gene>
    <name evidence="1" type="ORF">AB6713_18095</name>
</gene>
<protein>
    <submittedName>
        <fullName evidence="1">Uncharacterized protein</fullName>
    </submittedName>
</protein>
<proteinExistence type="predicted"/>
<organism evidence="1 2">
    <name type="scientific">Luteimonas salinilitoris</name>
    <dbReference type="NCBI Taxonomy" id="3237697"/>
    <lineage>
        <taxon>Bacteria</taxon>
        <taxon>Pseudomonadati</taxon>
        <taxon>Pseudomonadota</taxon>
        <taxon>Gammaproteobacteria</taxon>
        <taxon>Lysobacterales</taxon>
        <taxon>Lysobacteraceae</taxon>
        <taxon>Luteimonas</taxon>
    </lineage>
</organism>
<evidence type="ECO:0000313" key="1">
    <source>
        <dbReference type="EMBL" id="MEZ0476507.1"/>
    </source>
</evidence>
<comment type="caution">
    <text evidence="1">The sequence shown here is derived from an EMBL/GenBank/DDBJ whole genome shotgun (WGS) entry which is preliminary data.</text>
</comment>
<dbReference type="EMBL" id="JBFWIC010000037">
    <property type="protein sequence ID" value="MEZ0476507.1"/>
    <property type="molecule type" value="Genomic_DNA"/>
</dbReference>
<keyword evidence="2" id="KW-1185">Reference proteome</keyword>
<accession>A0ABV4HXW1</accession>
<sequence length="124" mass="13449">MAWLLIDTESDLLVEIPASALAPETVRAQWERLGNDEAREAFGQKLGALLESSLIDCLDSDLKPPTAAQTAYAIAITKRLGVPASAEVFRFRYVMTDFLKEHAPVFKALATSASKNRARKSGAG</sequence>
<dbReference type="RefSeq" id="WP_370562830.1">
    <property type="nucleotide sequence ID" value="NZ_JBFWIB010000002.1"/>
</dbReference>
<reference evidence="1 2" key="1">
    <citation type="submission" date="2024-07" db="EMBL/GenBank/DDBJ databases">
        <title>Luteimonas salilacus sp. nov., isolated from the shore soil of Salt Lake in Tibet of China.</title>
        <authorList>
            <person name="Zhang X."/>
            <person name="Li A."/>
        </authorList>
    </citation>
    <scope>NUCLEOTIDE SEQUENCE [LARGE SCALE GENOMIC DNA]</scope>
    <source>
        <strain evidence="1 2">B3-2-R+30</strain>
    </source>
</reference>